<proteinExistence type="inferred from homology"/>
<dbReference type="Gene3D" id="1.20.1600.10">
    <property type="entry name" value="Outer membrane efflux proteins (OEP)"/>
    <property type="match status" value="1"/>
</dbReference>
<keyword evidence="2" id="KW-0472">Membrane</keyword>
<organism evidence="3 4">
    <name type="scientific">Reichenbachiella ulvae</name>
    <dbReference type="NCBI Taxonomy" id="2980104"/>
    <lineage>
        <taxon>Bacteria</taxon>
        <taxon>Pseudomonadati</taxon>
        <taxon>Bacteroidota</taxon>
        <taxon>Cytophagia</taxon>
        <taxon>Cytophagales</taxon>
        <taxon>Reichenbachiellaceae</taxon>
        <taxon>Reichenbachiella</taxon>
    </lineage>
</organism>
<dbReference type="Pfam" id="PF02321">
    <property type="entry name" value="OEP"/>
    <property type="match status" value="2"/>
</dbReference>
<dbReference type="PANTHER" id="PTHR30203:SF33">
    <property type="entry name" value="BLR4455 PROTEIN"/>
    <property type="match status" value="1"/>
</dbReference>
<dbReference type="PROSITE" id="PS51257">
    <property type="entry name" value="PROKAR_LIPOPROTEIN"/>
    <property type="match status" value="1"/>
</dbReference>
<keyword evidence="2" id="KW-1134">Transmembrane beta strand</keyword>
<keyword evidence="2" id="KW-0812">Transmembrane</keyword>
<dbReference type="EMBL" id="JAOYOD010000001">
    <property type="protein sequence ID" value="MCV9385791.1"/>
    <property type="molecule type" value="Genomic_DNA"/>
</dbReference>
<comment type="similarity">
    <text evidence="1 2">Belongs to the outer membrane factor (OMF) (TC 1.B.17) family.</text>
</comment>
<name>A0ABT3CQ17_9BACT</name>
<comment type="subcellular location">
    <subcellularLocation>
        <location evidence="2">Cell membrane</location>
        <topology evidence="2">Lipid-anchor</topology>
    </subcellularLocation>
</comment>
<dbReference type="RefSeq" id="WP_264136574.1">
    <property type="nucleotide sequence ID" value="NZ_JAOYOD010000001.1"/>
</dbReference>
<dbReference type="PANTHER" id="PTHR30203">
    <property type="entry name" value="OUTER MEMBRANE CATION EFFLUX PROTEIN"/>
    <property type="match status" value="1"/>
</dbReference>
<keyword evidence="4" id="KW-1185">Reference proteome</keyword>
<evidence type="ECO:0000313" key="3">
    <source>
        <dbReference type="EMBL" id="MCV9385791.1"/>
    </source>
</evidence>
<keyword evidence="2" id="KW-0449">Lipoprotein</keyword>
<accession>A0ABT3CQ17</accession>
<keyword evidence="2" id="KW-0564">Palmitate</keyword>
<dbReference type="Proteomes" id="UP001300692">
    <property type="component" value="Unassembled WGS sequence"/>
</dbReference>
<evidence type="ECO:0000256" key="2">
    <source>
        <dbReference type="RuleBase" id="RU362097"/>
    </source>
</evidence>
<dbReference type="InterPro" id="IPR010131">
    <property type="entry name" value="MdtP/NodT-like"/>
</dbReference>
<dbReference type="NCBIfam" id="TIGR01845">
    <property type="entry name" value="outer_NodT"/>
    <property type="match status" value="1"/>
</dbReference>
<gene>
    <name evidence="3" type="ORF">N7U62_03910</name>
</gene>
<dbReference type="InterPro" id="IPR003423">
    <property type="entry name" value="OMP_efflux"/>
</dbReference>
<dbReference type="SUPFAM" id="SSF56954">
    <property type="entry name" value="Outer membrane efflux proteins (OEP)"/>
    <property type="match status" value="1"/>
</dbReference>
<evidence type="ECO:0000256" key="1">
    <source>
        <dbReference type="ARBA" id="ARBA00007613"/>
    </source>
</evidence>
<dbReference type="Gene3D" id="2.20.200.10">
    <property type="entry name" value="Outer membrane efflux proteins (OEP)"/>
    <property type="match status" value="1"/>
</dbReference>
<comment type="caution">
    <text evidence="3">The sequence shown here is derived from an EMBL/GenBank/DDBJ whole genome shotgun (WGS) entry which is preliminary data.</text>
</comment>
<protein>
    <submittedName>
        <fullName evidence="3">Efflux transporter outer membrane subunit</fullName>
    </submittedName>
</protein>
<evidence type="ECO:0000313" key="4">
    <source>
        <dbReference type="Proteomes" id="UP001300692"/>
    </source>
</evidence>
<reference evidence="3 4" key="1">
    <citation type="submission" date="2022-10" db="EMBL/GenBank/DDBJ databases">
        <title>Comparative genomics and taxonomic characterization of three novel marine species of genus Reichenbachiella exhibiting antioxidant and polysaccharide degradation activities.</title>
        <authorList>
            <person name="Muhammad N."/>
            <person name="Lee Y.-J."/>
            <person name="Ko J."/>
            <person name="Kim S.-G."/>
        </authorList>
    </citation>
    <scope>NUCLEOTIDE SEQUENCE [LARGE SCALE GENOMIC DNA]</scope>
    <source>
        <strain evidence="3 4">ABR2-5</strain>
    </source>
</reference>
<sequence length="475" mass="53195">MKRNGMKQMHNKLPLYILIMLLLLASCKMGPAYKSPEVIAPEVFLYQTSPSDSLTDIKWWELFNDPVLDSLLRMALDSNREVKATFNSIEQARLKYKIQKANLYPDLNLQGQLNYGTYSGFLNDEAMGNYLAAGAVSWEIDFWGKLRRLNEAALADYLGTEFGYQNLRLSLVSQICLYYFQLRIYEESVAISRRTLALRDSSLNLIRARYDKGIVAEIDVNHAEIQQAIAASAVPLFERAAAQTQNALNVLIGNNPMEVARSIHIDSLVVNQDVPLGLPSELLLRRPDLALAEQKIVAQNARIGVAQANRFPSISLTALGGVSNELASFNTAGAAWSAGLNLFGPLFNWGKNKRQVEIEKLRTESAYLNYENAVFNAFREVEDALIAIQTFKEEYAARVNHVRAANNAQFLSSQRYDKGITSYLEYLESQRQAFEAELALVAVQGELLSSYVLLYKALGGGWLTEEDYQASQATN</sequence>